<feature type="transmembrane region" description="Helical" evidence="1">
    <location>
        <begin position="173"/>
        <end position="200"/>
    </location>
</feature>
<dbReference type="Proteomes" id="UP001596310">
    <property type="component" value="Unassembled WGS sequence"/>
</dbReference>
<dbReference type="PROSITE" id="PS51257">
    <property type="entry name" value="PROKAR_LIPOPROTEIN"/>
    <property type="match status" value="1"/>
</dbReference>
<evidence type="ECO:0000313" key="2">
    <source>
        <dbReference type="EMBL" id="MFC6313982.1"/>
    </source>
</evidence>
<keyword evidence="1" id="KW-1133">Transmembrane helix</keyword>
<accession>A0ABW1UJ85</accession>
<keyword evidence="1" id="KW-0472">Membrane</keyword>
<proteinExistence type="predicted"/>
<name>A0ABW1UJ85_9LACO</name>
<evidence type="ECO:0000313" key="3">
    <source>
        <dbReference type="Proteomes" id="UP001596310"/>
    </source>
</evidence>
<dbReference type="PANTHER" id="PTHR37305:SF1">
    <property type="entry name" value="MEMBRANE PROTEIN"/>
    <property type="match status" value="1"/>
</dbReference>
<feature type="transmembrane region" description="Helical" evidence="1">
    <location>
        <begin position="93"/>
        <end position="124"/>
    </location>
</feature>
<comment type="caution">
    <text evidence="2">The sequence shown here is derived from an EMBL/GenBank/DDBJ whole genome shotgun (WGS) entry which is preliminary data.</text>
</comment>
<reference evidence="3" key="1">
    <citation type="journal article" date="2019" name="Int. J. Syst. Evol. Microbiol.">
        <title>The Global Catalogue of Microorganisms (GCM) 10K type strain sequencing project: providing services to taxonomists for standard genome sequencing and annotation.</title>
        <authorList>
            <consortium name="The Broad Institute Genomics Platform"/>
            <consortium name="The Broad Institute Genome Sequencing Center for Infectious Disease"/>
            <person name="Wu L."/>
            <person name="Ma J."/>
        </authorList>
    </citation>
    <scope>NUCLEOTIDE SEQUENCE [LARGE SCALE GENOMIC DNA]</scope>
    <source>
        <strain evidence="3">CCM 8897</strain>
    </source>
</reference>
<evidence type="ECO:0000256" key="1">
    <source>
        <dbReference type="SAM" id="Phobius"/>
    </source>
</evidence>
<feature type="transmembrane region" description="Helical" evidence="1">
    <location>
        <begin position="235"/>
        <end position="257"/>
    </location>
</feature>
<organism evidence="2 3">
    <name type="scientific">Lapidilactobacillus achengensis</name>
    <dbReference type="NCBI Taxonomy" id="2486000"/>
    <lineage>
        <taxon>Bacteria</taxon>
        <taxon>Bacillati</taxon>
        <taxon>Bacillota</taxon>
        <taxon>Bacilli</taxon>
        <taxon>Lactobacillales</taxon>
        <taxon>Lactobacillaceae</taxon>
        <taxon>Lapidilactobacillus</taxon>
    </lineage>
</organism>
<feature type="transmembrane region" description="Helical" evidence="1">
    <location>
        <begin position="20"/>
        <end position="40"/>
    </location>
</feature>
<dbReference type="Pfam" id="PF12730">
    <property type="entry name" value="ABC2_membrane_4"/>
    <property type="match status" value="1"/>
</dbReference>
<protein>
    <submittedName>
        <fullName evidence="2">ABC transporter permease</fullName>
    </submittedName>
</protein>
<feature type="transmembrane region" description="Helical" evidence="1">
    <location>
        <begin position="46"/>
        <end position="72"/>
    </location>
</feature>
<keyword evidence="1" id="KW-0812">Transmembrane</keyword>
<dbReference type="EMBL" id="JBHSSM010000001">
    <property type="protein sequence ID" value="MFC6313982.1"/>
    <property type="molecule type" value="Genomic_DNA"/>
</dbReference>
<gene>
    <name evidence="2" type="ORF">ACFQHW_00090</name>
</gene>
<feature type="transmembrane region" description="Helical" evidence="1">
    <location>
        <begin position="144"/>
        <end position="166"/>
    </location>
</feature>
<sequence length="265" mass="29657">MLKLVRNELQKIFAKKSSWILMIILLGIITLACWVVAAVTPKADGVTLFSVTTSFNSFVTIFAVVIAAISLTEEFSKNTIKILLTRPYSRSQVLFSKLVAIMIYTLCLSLVTYAGSILIAMLFGNANGLTTVSKDWQNLTPLLSGFYGTLNNYVVTLFYIGLVFIFAGGFRSLGLAVTMGVGLIWLGSMASSLLSGFIIWKKLFWLKWNPLTQLYLNYRFGSGVIHIEDKLDVGYWPNLIAVLVYTLIFYLIANWIFSKRDISYS</sequence>
<dbReference type="PANTHER" id="PTHR37305">
    <property type="entry name" value="INTEGRAL MEMBRANE PROTEIN-RELATED"/>
    <property type="match status" value="1"/>
</dbReference>
<keyword evidence="3" id="KW-1185">Reference proteome</keyword>
<dbReference type="RefSeq" id="WP_164511223.1">
    <property type="nucleotide sequence ID" value="NZ_JBHSSM010000001.1"/>
</dbReference>